<dbReference type="KEGG" id="soy:115878144"/>
<dbReference type="InterPro" id="IPR045307">
    <property type="entry name" value="ADCK1_dom"/>
</dbReference>
<keyword evidence="3" id="KW-1185">Reference proteome</keyword>
<evidence type="ECO:0000313" key="3">
    <source>
        <dbReference type="Proteomes" id="UP000504635"/>
    </source>
</evidence>
<protein>
    <submittedName>
        <fullName evidence="4 5">Uncharacterized aarF domain-containing protein kinase 5 isoform X1</fullName>
    </submittedName>
</protein>
<dbReference type="AlphaFoldDB" id="A0A6J2XG80"/>
<accession>A0A6J2XG80</accession>
<reference evidence="4 5" key="1">
    <citation type="submission" date="2025-04" db="UniProtKB">
        <authorList>
            <consortium name="RefSeq"/>
        </authorList>
    </citation>
    <scope>IDENTIFICATION</scope>
    <source>
        <tissue evidence="4 5">Gonads</tissue>
    </source>
</reference>
<keyword evidence="4 5" id="KW-0808">Transferase</keyword>
<dbReference type="GO" id="GO:0016301">
    <property type="term" value="F:kinase activity"/>
    <property type="evidence" value="ECO:0007669"/>
    <property type="project" value="UniProtKB-KW"/>
</dbReference>
<dbReference type="OrthoDB" id="427480at2759"/>
<evidence type="ECO:0000313" key="6">
    <source>
        <dbReference type="RefSeq" id="XP_030750385.1"/>
    </source>
</evidence>
<comment type="similarity">
    <text evidence="1">Belongs to the protein kinase superfamily. ADCK protein kinase family.</text>
</comment>
<dbReference type="RefSeq" id="XP_030750384.1">
    <property type="nucleotide sequence ID" value="XM_030894524.1"/>
</dbReference>
<dbReference type="Proteomes" id="UP000504635">
    <property type="component" value="Unplaced"/>
</dbReference>
<sequence>MPPPSYRQFVRKCLLAGTKFKGQKKKYVLAGGAGVGLAVSALGSVNSDDNIVVGARGVLRFSRSIRIGLAISFDYYFSMLGLTENTPNYETMMSRIHQRCAERIRDGCLENGGTYIKLGQGLVSLSHILPREYIQTLKILQDKCLARNTEELYQVFREDFGKTPEELFQDFDPNPIAAASIAQVFKATTKEGEPVAVKVQYNDLRKRLSSDVMTINILLTVGAWLHPKVDFSWILNDFVDALKQELDFVNEGRNGERCSRDLGHLKYIEVPKIFWKYTNTRVLVTEFTEGIKISDTAKLKENCFSLAEINNMLFEAFGYQIFHTGFVHADPHPGNVMVKRVNGKTKLVILDHGLYQTISDKIRLNLSFMWRAIVLKNHGDMKKYSELLGVDDYTMLAEILTQTPLRTTGFTLKAKLTEAEEKRMKQVAGERFDQIVLCLRQMPRTLLLVVRNLNTIRAISYDHGCPIDRFTVLARMATKAAFNSETRSRFRRLKAVPSKFWFEFMLLMNKILNFWRLLILDTLYKLGLTQNIRAIMEETSKNL</sequence>
<evidence type="ECO:0000256" key="1">
    <source>
        <dbReference type="ARBA" id="ARBA00009670"/>
    </source>
</evidence>
<organism evidence="3 4">
    <name type="scientific">Sitophilus oryzae</name>
    <name type="common">Rice weevil</name>
    <name type="synonym">Curculio oryzae</name>
    <dbReference type="NCBI Taxonomy" id="7048"/>
    <lineage>
        <taxon>Eukaryota</taxon>
        <taxon>Metazoa</taxon>
        <taxon>Ecdysozoa</taxon>
        <taxon>Arthropoda</taxon>
        <taxon>Hexapoda</taxon>
        <taxon>Insecta</taxon>
        <taxon>Pterygota</taxon>
        <taxon>Neoptera</taxon>
        <taxon>Endopterygota</taxon>
        <taxon>Coleoptera</taxon>
        <taxon>Polyphaga</taxon>
        <taxon>Cucujiformia</taxon>
        <taxon>Curculionidae</taxon>
        <taxon>Dryophthorinae</taxon>
        <taxon>Sitophilus</taxon>
    </lineage>
</organism>
<dbReference type="RefSeq" id="XP_030750383.1">
    <property type="nucleotide sequence ID" value="XM_030894523.1"/>
</dbReference>
<dbReference type="PANTHER" id="PTHR43173:SF28">
    <property type="entry name" value="AARF DOMAIN CONTAINING KINASE 5"/>
    <property type="match status" value="1"/>
</dbReference>
<dbReference type="CDD" id="cd13969">
    <property type="entry name" value="ADCK1-like"/>
    <property type="match status" value="1"/>
</dbReference>
<evidence type="ECO:0000259" key="2">
    <source>
        <dbReference type="Pfam" id="PF03109"/>
    </source>
</evidence>
<evidence type="ECO:0000313" key="5">
    <source>
        <dbReference type="RefSeq" id="XP_030750384.1"/>
    </source>
</evidence>
<dbReference type="InterPro" id="IPR051130">
    <property type="entry name" value="Mito_struct-func_regulator"/>
</dbReference>
<dbReference type="InterPro" id="IPR011009">
    <property type="entry name" value="Kinase-like_dom_sf"/>
</dbReference>
<name>A0A6J2XG80_SITOR</name>
<keyword evidence="4 5" id="KW-0418">Kinase</keyword>
<dbReference type="RefSeq" id="XP_030750385.1">
    <property type="nucleotide sequence ID" value="XM_030894525.1"/>
</dbReference>
<dbReference type="CTD" id="203054"/>
<dbReference type="Pfam" id="PF03109">
    <property type="entry name" value="ABC1"/>
    <property type="match status" value="1"/>
</dbReference>
<gene>
    <name evidence="4 5 6" type="primary">LOC115878144</name>
</gene>
<feature type="domain" description="ABC1 atypical kinase-like" evidence="2">
    <location>
        <begin position="140"/>
        <end position="384"/>
    </location>
</feature>
<dbReference type="SUPFAM" id="SSF56112">
    <property type="entry name" value="Protein kinase-like (PK-like)"/>
    <property type="match status" value="1"/>
</dbReference>
<dbReference type="InterPro" id="IPR004147">
    <property type="entry name" value="ABC1_dom"/>
</dbReference>
<dbReference type="GeneID" id="115878144"/>
<dbReference type="PANTHER" id="PTHR43173">
    <property type="entry name" value="ABC1 FAMILY PROTEIN"/>
    <property type="match status" value="1"/>
</dbReference>
<proteinExistence type="inferred from homology"/>
<evidence type="ECO:0000313" key="4">
    <source>
        <dbReference type="RefSeq" id="XP_030750383.1"/>
    </source>
</evidence>